<gene>
    <name evidence="2" type="ORF">CLOSTHATH_00690</name>
</gene>
<feature type="transmembrane region" description="Helical" evidence="1">
    <location>
        <begin position="125"/>
        <end position="146"/>
    </location>
</feature>
<accession>D3AAR9</accession>
<feature type="transmembrane region" description="Helical" evidence="1">
    <location>
        <begin position="79"/>
        <end position="105"/>
    </location>
</feature>
<dbReference type="AlphaFoldDB" id="D3AAR9"/>
<evidence type="ECO:0000313" key="3">
    <source>
        <dbReference type="Proteomes" id="UP000004968"/>
    </source>
</evidence>
<dbReference type="GeneID" id="93152473"/>
<evidence type="ECO:0000313" key="2">
    <source>
        <dbReference type="EMBL" id="EFD01084.1"/>
    </source>
</evidence>
<keyword evidence="1" id="KW-0472">Membrane</keyword>
<organism evidence="2 3">
    <name type="scientific">Hungatella hathewayi DSM 13479</name>
    <dbReference type="NCBI Taxonomy" id="566550"/>
    <lineage>
        <taxon>Bacteria</taxon>
        <taxon>Bacillati</taxon>
        <taxon>Bacillota</taxon>
        <taxon>Clostridia</taxon>
        <taxon>Lachnospirales</taxon>
        <taxon>Lachnospiraceae</taxon>
        <taxon>Hungatella</taxon>
    </lineage>
</organism>
<dbReference type="HOGENOM" id="CLU_1364654_0_0_9"/>
<keyword evidence="1" id="KW-1133">Transmembrane helix</keyword>
<feature type="transmembrane region" description="Helical" evidence="1">
    <location>
        <begin position="54"/>
        <end position="73"/>
    </location>
</feature>
<protein>
    <submittedName>
        <fullName evidence="2">Uncharacterized protein</fullName>
    </submittedName>
</protein>
<dbReference type="EMBL" id="ACIO01000043">
    <property type="protein sequence ID" value="EFD01084.1"/>
    <property type="molecule type" value="Genomic_DNA"/>
</dbReference>
<sequence length="200" mass="23164">MEKEYHSRSYHRFFEGFTEKEQVDENGKRTINRLYTGEYYRPGISEEERQKHKIFNVLLYLIAVVGYGGAAVQRVPINSVWYIALIQSLVLVSFLWLLWPLYYYLVSKQKMTVRVYKDSSLRLQYVSICSALLLEGVALLSILYLMTENSAMAVKSSFAAAGYAVSGLSLFVMFLYEKRVPYLTMENPAKKPEKGVTIRY</sequence>
<name>D3AAR9_9FIRM</name>
<reference evidence="2 3" key="1">
    <citation type="submission" date="2010-01" db="EMBL/GenBank/DDBJ databases">
        <authorList>
            <person name="Weinstock G."/>
            <person name="Sodergren E."/>
            <person name="Clifton S."/>
            <person name="Fulton L."/>
            <person name="Fulton B."/>
            <person name="Courtney L."/>
            <person name="Fronick C."/>
            <person name="Harrison M."/>
            <person name="Strong C."/>
            <person name="Farmer C."/>
            <person name="Delahaunty K."/>
            <person name="Markovic C."/>
            <person name="Hall O."/>
            <person name="Minx P."/>
            <person name="Tomlinson C."/>
            <person name="Mitreva M."/>
            <person name="Nelson J."/>
            <person name="Hou S."/>
            <person name="Wollam A."/>
            <person name="Pepin K.H."/>
            <person name="Johnson M."/>
            <person name="Bhonagiri V."/>
            <person name="Nash W.E."/>
            <person name="Warren W."/>
            <person name="Chinwalla A."/>
            <person name="Mardis E.R."/>
            <person name="Wilson R.K."/>
        </authorList>
    </citation>
    <scope>NUCLEOTIDE SEQUENCE [LARGE SCALE GENOMIC DNA]</scope>
    <source>
        <strain evidence="2 3">DSM 13479</strain>
    </source>
</reference>
<feature type="transmembrane region" description="Helical" evidence="1">
    <location>
        <begin position="158"/>
        <end position="176"/>
    </location>
</feature>
<keyword evidence="1" id="KW-0812">Transmembrane</keyword>
<comment type="caution">
    <text evidence="2">The sequence shown here is derived from an EMBL/GenBank/DDBJ whole genome shotgun (WGS) entry which is preliminary data.</text>
</comment>
<dbReference type="Proteomes" id="UP000004968">
    <property type="component" value="Unassembled WGS sequence"/>
</dbReference>
<evidence type="ECO:0000256" key="1">
    <source>
        <dbReference type="SAM" id="Phobius"/>
    </source>
</evidence>
<proteinExistence type="predicted"/>
<dbReference type="RefSeq" id="WP_006771249.1">
    <property type="nucleotide sequence ID" value="NZ_GG667612.1"/>
</dbReference>